<dbReference type="Gene3D" id="3.40.800.20">
    <property type="entry name" value="Histone deacetylase domain"/>
    <property type="match status" value="1"/>
</dbReference>
<evidence type="ECO:0000256" key="4">
    <source>
        <dbReference type="ARBA" id="ARBA00022627"/>
    </source>
</evidence>
<dbReference type="PRINTS" id="PR01270">
    <property type="entry name" value="HDASUPER"/>
</dbReference>
<dbReference type="OrthoDB" id="9808367at2"/>
<evidence type="ECO:0000313" key="7">
    <source>
        <dbReference type="Proteomes" id="UP000468735"/>
    </source>
</evidence>
<comment type="similarity">
    <text evidence="2">Belongs to the histone deacetylase family.</text>
</comment>
<dbReference type="CDD" id="cd09994">
    <property type="entry name" value="HDAC_AcuC_like"/>
    <property type="match status" value="1"/>
</dbReference>
<reference evidence="6 7" key="1">
    <citation type="submission" date="2019-09" db="EMBL/GenBank/DDBJ databases">
        <title>Actinomadura physcomitrii sp. nov., a novel actinomycete isolated from moss [Physcomitrium sphaericum (Ludw) Fuernr].</title>
        <authorList>
            <person name="Zhuang X."/>
            <person name="Liu C."/>
        </authorList>
    </citation>
    <scope>NUCLEOTIDE SEQUENCE [LARGE SCALE GENOMIC DNA]</scope>
    <source>
        <strain evidence="6 7">HMC1</strain>
    </source>
</reference>
<comment type="caution">
    <text evidence="6">The sequence shown here is derived from an EMBL/GenBank/DDBJ whole genome shotgun (WGS) entry which is preliminary data.</text>
</comment>
<dbReference type="PRINTS" id="PR01272">
    <property type="entry name" value="ACUCPROTEIN"/>
</dbReference>
<dbReference type="InterPro" id="IPR003085">
    <property type="entry name" value="AcuC"/>
</dbReference>
<evidence type="ECO:0000259" key="5">
    <source>
        <dbReference type="Pfam" id="PF00850"/>
    </source>
</evidence>
<dbReference type="RefSeq" id="WP_151559177.1">
    <property type="nucleotide sequence ID" value="NZ_WBMT01000003.1"/>
</dbReference>
<dbReference type="Proteomes" id="UP000468735">
    <property type="component" value="Unassembled WGS sequence"/>
</dbReference>
<dbReference type="GO" id="GO:0004407">
    <property type="term" value="F:histone deacetylase activity"/>
    <property type="evidence" value="ECO:0007669"/>
    <property type="project" value="TreeGrafter"/>
</dbReference>
<dbReference type="InterPro" id="IPR037138">
    <property type="entry name" value="His_deacetylse_dom_sf"/>
</dbReference>
<gene>
    <name evidence="6" type="ORF">F8566_07295</name>
</gene>
<evidence type="ECO:0000313" key="6">
    <source>
        <dbReference type="EMBL" id="KAB2350779.1"/>
    </source>
</evidence>
<name>A0A6H9YUQ0_9ACTN</name>
<feature type="domain" description="Histone deacetylase" evidence="5">
    <location>
        <begin position="32"/>
        <end position="327"/>
    </location>
</feature>
<evidence type="ECO:0000256" key="3">
    <source>
        <dbReference type="ARBA" id="ARBA00020218"/>
    </source>
</evidence>
<accession>A0A6H9YUQ0</accession>
<dbReference type="UniPathway" id="UPA00040"/>
<dbReference type="GO" id="GO:0045150">
    <property type="term" value="P:acetoin catabolic process"/>
    <property type="evidence" value="ECO:0007669"/>
    <property type="project" value="UniProtKB-UniPathway"/>
</dbReference>
<evidence type="ECO:0000256" key="1">
    <source>
        <dbReference type="ARBA" id="ARBA00005101"/>
    </source>
</evidence>
<sequence>MSSADSPQSPRNCGLKVFWDDQLISYDFGPSHPLNPVRVELTMALAREYGLLDAPNVSVEQFATAGDDLLGLVHEDAYIAAVRHAGATGLPELKHGLGTPDNPVFLGMHEASALVAGASVAGARAVWAGETEHAANVSGGLHHALRGAASGFCVYNDVAIAIAWLLDNGAERVAYVDVDVHHGDGVQAAFYDDPRVLTISLHESPRTLFPGTGFPTEIGGRGAHGSAVNVALPPGTSDAAWLRAFDAVVPPLLREFRPQVLVTQHGCDSHALDPLAHLSLSVDGQRTAYAELHRLAHEVSGGRWLATGGGGYELVQVVPRAWTHLLAEAAGRPIDPATATPEPWRDFVRERTDEIAPRRMTDGAGTVEVHTWAEGYDPANPVDQAVLATRRAVFPEHGLDPMMDI</sequence>
<dbReference type="GO" id="GO:0040029">
    <property type="term" value="P:epigenetic regulation of gene expression"/>
    <property type="evidence" value="ECO:0007669"/>
    <property type="project" value="TreeGrafter"/>
</dbReference>
<dbReference type="PANTHER" id="PTHR10625:SF10">
    <property type="entry name" value="HISTONE DEACETYLASE HDAC1"/>
    <property type="match status" value="1"/>
</dbReference>
<dbReference type="PANTHER" id="PTHR10625">
    <property type="entry name" value="HISTONE DEACETYLASE HDAC1-RELATED"/>
    <property type="match status" value="1"/>
</dbReference>
<dbReference type="InterPro" id="IPR023801">
    <property type="entry name" value="His_deacetylse_dom"/>
</dbReference>
<dbReference type="Pfam" id="PF00850">
    <property type="entry name" value="Hist_deacetyl"/>
    <property type="match status" value="1"/>
</dbReference>
<keyword evidence="4" id="KW-0006">Acetoin catabolism</keyword>
<dbReference type="InterPro" id="IPR000286">
    <property type="entry name" value="HDACs"/>
</dbReference>
<organism evidence="6 7">
    <name type="scientific">Actinomadura rudentiformis</name>
    <dbReference type="NCBI Taxonomy" id="359158"/>
    <lineage>
        <taxon>Bacteria</taxon>
        <taxon>Bacillati</taxon>
        <taxon>Actinomycetota</taxon>
        <taxon>Actinomycetes</taxon>
        <taxon>Streptosporangiales</taxon>
        <taxon>Thermomonosporaceae</taxon>
        <taxon>Actinomadura</taxon>
    </lineage>
</organism>
<comment type="pathway">
    <text evidence="1">Ketone degradation; acetoin degradation.</text>
</comment>
<dbReference type="InterPro" id="IPR023696">
    <property type="entry name" value="Ureohydrolase_dom_sf"/>
</dbReference>
<dbReference type="AlphaFoldDB" id="A0A6H9YUQ0"/>
<dbReference type="EMBL" id="WBMT01000003">
    <property type="protein sequence ID" value="KAB2350779.1"/>
    <property type="molecule type" value="Genomic_DNA"/>
</dbReference>
<proteinExistence type="inferred from homology"/>
<protein>
    <recommendedName>
        <fullName evidence="3">Acetoin utilization protein AcuC</fullName>
    </recommendedName>
</protein>
<evidence type="ECO:0000256" key="2">
    <source>
        <dbReference type="ARBA" id="ARBA00005947"/>
    </source>
</evidence>
<keyword evidence="7" id="KW-1185">Reference proteome</keyword>
<dbReference type="SUPFAM" id="SSF52768">
    <property type="entry name" value="Arginase/deacetylase"/>
    <property type="match status" value="1"/>
</dbReference>